<dbReference type="RefSeq" id="WP_200749516.1">
    <property type="nucleotide sequence ID" value="NZ_JAEOAH010000022.1"/>
</dbReference>
<accession>A0ABS1H955</accession>
<keyword evidence="2" id="KW-1133">Transmembrane helix</keyword>
<dbReference type="PANTHER" id="PTHR41259:SF1">
    <property type="entry name" value="DOUBLE-STRAND BREAK REPAIR RAD50 ATPASE, PUTATIVE-RELATED"/>
    <property type="match status" value="1"/>
</dbReference>
<sequence length="967" mass="111478">MYIRKLVIFGFGQHENVTIDLKKGINVIYGLNEAGKTTIQQFILHILFGFPQKNAQQLRYEPKAGGKYGGQLHITDDEYGDCVIERVKGKAIGDVRVYFGDGTRGNEEALAKIVHGYNRQGFESIFSFSVHQLQQLEHMSEDDLSRVLLASGTTGIDQLTQLEKELDKKIGELFKKSGKNPVINKQIEDLRANGIALKEERKKIEEYEPAIIRLQQIASALGDIKSTEAKQLQEQQKLNTFRQIYPLLQKKEQLELDLLSILQKVFPTNGIHRYELYKDKKLEVQVTLSQAQQEKEAIQQQLQADFNEARYQQLKNLNDQDSEWREWRSQEKNLQNDIDILQQEKMAQYRLLGITDEQQQLALEQAEATLEQEDFFRQLVKQLEENEEQYRFGQRTAEQLQKELVVTEQKLDKLYDQQPSDYDLDRAAKWPAQLQRAAEARAILKQREKPSNNAKSAKLFSIAIAVMAILFGVSQSNWLIVAVGVIVAAAIWFIFGNNSALQNEEDPANKEALHRVIHEVESQQSEMEQLLTNIRQLDDRVVLLQEQYDEKNEQYKEVQQAISKFNMYTEQSQQQLQLFLNRFQISSSLQPKLLTELFRHVREIQQKSASIIMKESQLDILSTQMTKRIREASEACEMLCTKETLSTTIQSAYFQMTEQQHFVLTAQEKLLQLDITIVEKTNLHKSYTAEILNLFEEADAESAEDFYKANEQFELYKDRSQSLKQVEEQLAMFDEATITVRLNDIESQNLLVQITATLASLQEKKDALLREQAGLQSKTVGLLTDEKYGIHLQWFEQQKATLAEQAHEWAINKAISTAIQETMHNLKEKRLPAVLQRAERYFEQLTGGSYDTLAINHEGVFEAVAIDGMRYTIAELSQATKEQAYVALRFALADSLQQSAPFPIIMDDPFVHFDRLRIANMVQLVDSIQKKHQILYFTCHENMIDQWSESSVIHVSNLKSERGLTSI</sequence>
<keyword evidence="2" id="KW-0472">Membrane</keyword>
<dbReference type="InterPro" id="IPR027417">
    <property type="entry name" value="P-loop_NTPase"/>
</dbReference>
<comment type="caution">
    <text evidence="4">The sequence shown here is derived from an EMBL/GenBank/DDBJ whole genome shotgun (WGS) entry which is preliminary data.</text>
</comment>
<name>A0ABS1H955_9BACL</name>
<keyword evidence="5" id="KW-1185">Reference proteome</keyword>
<feature type="domain" description="YhaN AAA" evidence="3">
    <location>
        <begin position="1"/>
        <end position="201"/>
    </location>
</feature>
<evidence type="ECO:0000259" key="3">
    <source>
        <dbReference type="Pfam" id="PF13514"/>
    </source>
</evidence>
<dbReference type="InterPro" id="IPR038734">
    <property type="entry name" value="YhaN_AAA"/>
</dbReference>
<evidence type="ECO:0000256" key="1">
    <source>
        <dbReference type="SAM" id="Coils"/>
    </source>
</evidence>
<reference evidence="4 5" key="1">
    <citation type="submission" date="2020-12" db="EMBL/GenBank/DDBJ databases">
        <title>YIM B01967 draft genome.</title>
        <authorList>
            <person name="Yan X."/>
        </authorList>
    </citation>
    <scope>NUCLEOTIDE SEQUENCE [LARGE SCALE GENOMIC DNA]</scope>
    <source>
        <strain evidence="4 5">YIM B01967</strain>
    </source>
</reference>
<dbReference type="SUPFAM" id="SSF52540">
    <property type="entry name" value="P-loop containing nucleoside triphosphate hydrolases"/>
    <property type="match status" value="1"/>
</dbReference>
<feature type="coiled-coil region" evidence="1">
    <location>
        <begin position="281"/>
        <end position="417"/>
    </location>
</feature>
<dbReference type="Pfam" id="PF13514">
    <property type="entry name" value="AAA_27"/>
    <property type="match status" value="1"/>
</dbReference>
<evidence type="ECO:0000313" key="5">
    <source>
        <dbReference type="Proteomes" id="UP000618943"/>
    </source>
</evidence>
<keyword evidence="2" id="KW-0812">Transmembrane</keyword>
<dbReference type="Gene3D" id="3.40.50.300">
    <property type="entry name" value="P-loop containing nucleotide triphosphate hydrolases"/>
    <property type="match status" value="2"/>
</dbReference>
<organism evidence="4 5">
    <name type="scientific">Viridibacillus soli</name>
    <dbReference type="NCBI Taxonomy" id="2798301"/>
    <lineage>
        <taxon>Bacteria</taxon>
        <taxon>Bacillati</taxon>
        <taxon>Bacillota</taxon>
        <taxon>Bacilli</taxon>
        <taxon>Bacillales</taxon>
        <taxon>Caryophanaceae</taxon>
        <taxon>Viridibacillus</taxon>
    </lineage>
</organism>
<protein>
    <submittedName>
        <fullName evidence="4">AAA family ATPase</fullName>
    </submittedName>
</protein>
<feature type="coiled-coil region" evidence="1">
    <location>
        <begin position="751"/>
        <end position="778"/>
    </location>
</feature>
<feature type="transmembrane region" description="Helical" evidence="2">
    <location>
        <begin position="478"/>
        <end position="495"/>
    </location>
</feature>
<dbReference type="PANTHER" id="PTHR41259">
    <property type="entry name" value="DOUBLE-STRAND BREAK REPAIR RAD50 ATPASE, PUTATIVE-RELATED"/>
    <property type="match status" value="1"/>
</dbReference>
<dbReference type="Proteomes" id="UP000618943">
    <property type="component" value="Unassembled WGS sequence"/>
</dbReference>
<gene>
    <name evidence="4" type="ORF">JFL43_13985</name>
</gene>
<keyword evidence="1" id="KW-0175">Coiled coil</keyword>
<proteinExistence type="predicted"/>
<dbReference type="EMBL" id="JAEOAH010000022">
    <property type="protein sequence ID" value="MBK3495950.1"/>
    <property type="molecule type" value="Genomic_DNA"/>
</dbReference>
<feature type="coiled-coil region" evidence="1">
    <location>
        <begin position="513"/>
        <end position="561"/>
    </location>
</feature>
<feature type="transmembrane region" description="Helical" evidence="2">
    <location>
        <begin position="456"/>
        <end position="473"/>
    </location>
</feature>
<evidence type="ECO:0000256" key="2">
    <source>
        <dbReference type="SAM" id="Phobius"/>
    </source>
</evidence>
<evidence type="ECO:0000313" key="4">
    <source>
        <dbReference type="EMBL" id="MBK3495950.1"/>
    </source>
</evidence>